<protein>
    <recommendedName>
        <fullName evidence="3">Endoplasmic reticulum resident protein 44</fullName>
    </recommendedName>
</protein>
<feature type="non-terminal residue" evidence="1">
    <location>
        <position position="1"/>
    </location>
</feature>
<dbReference type="GO" id="GO:0031397">
    <property type="term" value="P:negative regulation of protein ubiquitination"/>
    <property type="evidence" value="ECO:0007669"/>
    <property type="project" value="TreeGrafter"/>
</dbReference>
<dbReference type="Proteomes" id="UP000499080">
    <property type="component" value="Unassembled WGS sequence"/>
</dbReference>
<dbReference type="InterPro" id="IPR036249">
    <property type="entry name" value="Thioredoxin-like_sf"/>
</dbReference>
<proteinExistence type="predicted"/>
<dbReference type="PANTHER" id="PTHR46472:SF1">
    <property type="entry name" value="NUCLEOREDOXIN"/>
    <property type="match status" value="1"/>
</dbReference>
<dbReference type="GO" id="GO:0030178">
    <property type="term" value="P:negative regulation of Wnt signaling pathway"/>
    <property type="evidence" value="ECO:0007669"/>
    <property type="project" value="TreeGrafter"/>
</dbReference>
<evidence type="ECO:0000313" key="1">
    <source>
        <dbReference type="EMBL" id="GBM91105.1"/>
    </source>
</evidence>
<reference evidence="1 2" key="1">
    <citation type="journal article" date="2019" name="Sci. Rep.">
        <title>Orb-weaving spider Araneus ventricosus genome elucidates the spidroin gene catalogue.</title>
        <authorList>
            <person name="Kono N."/>
            <person name="Nakamura H."/>
            <person name="Ohtoshi R."/>
            <person name="Moran D.A.P."/>
            <person name="Shinohara A."/>
            <person name="Yoshida Y."/>
            <person name="Fujiwara M."/>
            <person name="Mori M."/>
            <person name="Tomita M."/>
            <person name="Arakawa K."/>
        </authorList>
    </citation>
    <scope>NUCLEOTIDE SEQUENCE [LARGE SCALE GENOMIC DNA]</scope>
</reference>
<keyword evidence="2" id="KW-1185">Reference proteome</keyword>
<dbReference type="AlphaFoldDB" id="A0A4Y2JMP8"/>
<name>A0A4Y2JMP8_ARAVE</name>
<gene>
    <name evidence="1" type="ORF">AVEN_226590_1</name>
</gene>
<comment type="caution">
    <text evidence="1">The sequence shown here is derived from an EMBL/GenBank/DDBJ whole genome shotgun (WGS) entry which is preliminary data.</text>
</comment>
<sequence length="120" mass="13774">KLNEEPCLIYFTICEDKELELAHYALLPVAEEYQARIKRASAEETKIPKLNFFYAGDADICDSVRDIIGFGDDFPLLVILDIPNGKKYIHERTEAMTSDMIGKFVRDFLSQKLKPITIED</sequence>
<dbReference type="OrthoDB" id="189920at2759"/>
<organism evidence="1 2">
    <name type="scientific">Araneus ventricosus</name>
    <name type="common">Orbweaver spider</name>
    <name type="synonym">Epeira ventricosa</name>
    <dbReference type="NCBI Taxonomy" id="182803"/>
    <lineage>
        <taxon>Eukaryota</taxon>
        <taxon>Metazoa</taxon>
        <taxon>Ecdysozoa</taxon>
        <taxon>Arthropoda</taxon>
        <taxon>Chelicerata</taxon>
        <taxon>Arachnida</taxon>
        <taxon>Araneae</taxon>
        <taxon>Araneomorphae</taxon>
        <taxon>Entelegynae</taxon>
        <taxon>Araneoidea</taxon>
        <taxon>Araneidae</taxon>
        <taxon>Araneus</taxon>
    </lineage>
</organism>
<dbReference type="SUPFAM" id="SSF52833">
    <property type="entry name" value="Thioredoxin-like"/>
    <property type="match status" value="1"/>
</dbReference>
<accession>A0A4Y2JMP8</accession>
<dbReference type="GO" id="GO:0004791">
    <property type="term" value="F:thioredoxin-disulfide reductase (NADPH) activity"/>
    <property type="evidence" value="ECO:0007669"/>
    <property type="project" value="TreeGrafter"/>
</dbReference>
<dbReference type="GO" id="GO:0005634">
    <property type="term" value="C:nucleus"/>
    <property type="evidence" value="ECO:0007669"/>
    <property type="project" value="TreeGrafter"/>
</dbReference>
<evidence type="ECO:0000313" key="2">
    <source>
        <dbReference type="Proteomes" id="UP000499080"/>
    </source>
</evidence>
<dbReference type="Gene3D" id="3.40.30.10">
    <property type="entry name" value="Glutaredoxin"/>
    <property type="match status" value="1"/>
</dbReference>
<dbReference type="PANTHER" id="PTHR46472">
    <property type="entry name" value="NUCLEOREDOXIN"/>
    <property type="match status" value="1"/>
</dbReference>
<dbReference type="EMBL" id="BGPR01003674">
    <property type="protein sequence ID" value="GBM91105.1"/>
    <property type="molecule type" value="Genomic_DNA"/>
</dbReference>
<evidence type="ECO:0008006" key="3">
    <source>
        <dbReference type="Google" id="ProtNLM"/>
    </source>
</evidence>